<dbReference type="InterPro" id="IPR000403">
    <property type="entry name" value="PI3/4_kinase_cat_dom"/>
</dbReference>
<accession>A0ABM1XTP8</accession>
<sequence>MLGNDRFSFQKTVHCLARVLARIKPTPWDKVQTLFRYCPQENAAGVFCLDSRAQDAVIALGLYFLESGYQYEKEIIPYLLRLAKALPKAVWIDDVKLNKIDKIPIAEKFCFCLNSLLSDIAVGCPESRDEIIVNQVEVLTVLTNMIKGSKESNSLPPIILCKATVPLLLGLGRSMGRYATADPPLLCRLFPRDEIPSPKSQETPLARTESKSNNAISQFRSIIPRSMSGSLTAELNEEKTPKNNAKKLNSYYSVPYDPTTYFFSKYGSSFNQFPNMRFCDSPEKKNRLQFPINHLQAIFALAKKLLTKETLEHLDEQAGDIYSLHQIKPYGYKSVSETINLVMVTLLREILQNQTDLPTPFTKDVQEFVKRLFLIGQTELQNKQHDSTLDRVNDPTNIVVNKYKVNVMANAACVDLLVWAIGDETEADKLCSRLYQKLNSVLGHKVVMDHMPLLMVCLEGLGKLAQKFPNIAGTSISYLRDFLVDPSPILTKLHAQSQAQNKKDKENAPFRIVVQGSDFKAFDQQPNQRKGLTKSAHEAFEALRDAAIENLSIALKAAHALDPYCVPALVANVSNRLFTVEKQESESSLVSLNIIVMLGHVAVALKDTPKTTNNILQFFIQRFCKVPSEQNVLIVDQLGCMIISKCEPQVFEEIMKMFSRVTVQAASLAYSTNPEQSVYRKSYHHVSDAVVNALANIAANIQGELEMLDLLGKLLELFVQIGLEGERSYDSTSGAQKASSSAGNLGMLIPVIAVLVRRLPPIKNPKQRLHKLFKDFWLYCVVMGFTNARLWPSDWYQGVQQIAAKSPLLISQIAHRSEMRELNYTSAIRSDSVSLNELRSQILVLLDHPPADITQCINKLTFAQCTYLLSVYWLEILRVENAAEPSLEPILNYLCDNALLKDKYGMWQCIRCIGDQVFEKFRSVLLAQDDVREKVLESQAMLLLVYFNHIHKQIQLVADQYLSQLVDKFPHLLWNRKVLWCMLDVLQLLAFSLTLDPNEETPTLRVASTPYTLQLMDSLPARESRVKDFADRCQGIVSEAMKWAPKSTRSHLQEYPNQVPTTTLSNHSGLALAVDSILHTWVATASIQSTSKRPHCVNSDTSKFVSVLCLRSKYAGEISGLLSVLEDEEKKGLADRLVKDIWDACAEKSDAKHRGALWRATAYLILCSSANRKLLHAISSSQVQLFTESAMETAVECWQWILTARQDLELCFIQEMVTAWQTTFDKRIGLFTEEVDITSPLAAYESCKLVPKPIVVAPHLIWLQLLSEMVDTAKYCNRDKVEMFCMLLHRCLPFSRDFKMTRHISTVGCRFKLLQCGLSLLQGNTIPKSLARNILRERIYANALDYFCGPQLCPSQSREALLEDISILLKFWQTMRSEKKHLVASEVSDYDLHPTSQNLSVNKSLDTVSLAGSEVARSTSSGNAGWYNTIPHSTSTLSKRSNRIKRPPYQKDAYDKDYMKKRNLILELLAVEIEFMLIWANPLSSPELQIAGEEAVAEWRARPVKLNVWRDYTRLAWSYNPALAIFLPQRIRNAETIEDEVTRLVCSDPLAVINIPEALKYLVTTRTLLNEAPELVYMLTWARVNPIQALSYFSRQFPTHPLTAQYAVTTLNSYPAEAVLPYIPQLVQALRHDTMGYVVEFIKHISKRSQIVAHQLIWNMQTNMYIDEEMHHKDPVLYDGLEALSQNIIASLSGPAKRFYEREFDFFGKITAVSGEIRSFPKGQARKKACLDALSRIKVQAGCYLPSNPEAMVLDIDYNSGTPMQSAAKAPYLARFRVHRCGINELESMAMEVSNNPNSQLDGPRLSSMGPETWQAAIFKVGDDVRQDMLALQVISIFKNIFQQVGLELFLFPYRVVATAPGCGVIECVPNAKSRDQLGRQTDSGLYEYFLHQYGDETSKEFQVARSNFVKSMAAYSVIGYLLQIKDRHNGNIMIDKDGHIIHIDFGFMFESSPGGNIGFEPDLKLTDEMVMVMGGKMEAAPFKWFCDLCVQSFLAIRPYQDAIVTLVSLMLDTGLPCFRGQTITLLKQRFVPTKNNKEAAAHMLGVIRNSYQNFRTRTYDMIQYYQNQIPY</sequence>
<dbReference type="SMART" id="SM00145">
    <property type="entry name" value="PI3Ka"/>
    <property type="match status" value="1"/>
</dbReference>
<dbReference type="SUPFAM" id="SSF56112">
    <property type="entry name" value="Protein kinase-like (PK-like)"/>
    <property type="match status" value="1"/>
</dbReference>
<dbReference type="SUPFAM" id="SSF48371">
    <property type="entry name" value="ARM repeat"/>
    <property type="match status" value="2"/>
</dbReference>
<dbReference type="InterPro" id="IPR011009">
    <property type="entry name" value="Kinase-like_dom_sf"/>
</dbReference>
<dbReference type="Gene3D" id="1.10.1070.11">
    <property type="entry name" value="Phosphatidylinositol 3-/4-kinase, catalytic domain"/>
    <property type="match status" value="1"/>
</dbReference>
<keyword evidence="8" id="KW-1185">Reference proteome</keyword>
<protein>
    <recommendedName>
        <fullName evidence="2">1-phosphatidylinositol 4-kinase</fullName>
        <ecNumber evidence="2">2.7.1.67</ecNumber>
    </recommendedName>
</protein>
<comment type="similarity">
    <text evidence="1">Belongs to the PI3/PI4-kinase family. Type III PI4K subfamily.</text>
</comment>
<dbReference type="SMART" id="SM00146">
    <property type="entry name" value="PI3Kc"/>
    <property type="match status" value="1"/>
</dbReference>
<dbReference type="PROSITE" id="PS00916">
    <property type="entry name" value="PI3_4_KINASE_2"/>
    <property type="match status" value="1"/>
</dbReference>
<keyword evidence="4" id="KW-0418">Kinase</keyword>
<name>A0ABM1XTP8_AEDAL</name>
<dbReference type="Gene3D" id="1.25.40.70">
    <property type="entry name" value="Phosphatidylinositol 3-kinase, accessory domain (PIK)"/>
    <property type="match status" value="1"/>
</dbReference>
<dbReference type="Gene3D" id="3.30.1010.10">
    <property type="entry name" value="Phosphatidylinositol 3-kinase Catalytic Subunit, Chain A, domain 4"/>
    <property type="match status" value="1"/>
</dbReference>
<dbReference type="InterPro" id="IPR042236">
    <property type="entry name" value="PI3K_accessory_sf"/>
</dbReference>
<evidence type="ECO:0000256" key="3">
    <source>
        <dbReference type="ARBA" id="ARBA00022679"/>
    </source>
</evidence>
<feature type="domain" description="PI3K/PI4K catalytic" evidence="5">
    <location>
        <begin position="1790"/>
        <end position="2056"/>
    </location>
</feature>
<proteinExistence type="inferred from homology"/>
<dbReference type="InterPro" id="IPR015433">
    <property type="entry name" value="PI3/4_kinase"/>
</dbReference>
<dbReference type="Proteomes" id="UP000069940">
    <property type="component" value="Unassembled WGS sequence"/>
</dbReference>
<evidence type="ECO:0000259" key="5">
    <source>
        <dbReference type="PROSITE" id="PS50290"/>
    </source>
</evidence>
<dbReference type="Pfam" id="PF19274">
    <property type="entry name" value="PI4K_N"/>
    <property type="match status" value="3"/>
</dbReference>
<dbReference type="PANTHER" id="PTHR10048">
    <property type="entry name" value="PHOSPHATIDYLINOSITOL KINASE"/>
    <property type="match status" value="1"/>
</dbReference>
<organism evidence="7 8">
    <name type="scientific">Aedes albopictus</name>
    <name type="common">Asian tiger mosquito</name>
    <name type="synonym">Stegomyia albopicta</name>
    <dbReference type="NCBI Taxonomy" id="7160"/>
    <lineage>
        <taxon>Eukaryota</taxon>
        <taxon>Metazoa</taxon>
        <taxon>Ecdysozoa</taxon>
        <taxon>Arthropoda</taxon>
        <taxon>Hexapoda</taxon>
        <taxon>Insecta</taxon>
        <taxon>Pterygota</taxon>
        <taxon>Neoptera</taxon>
        <taxon>Endopterygota</taxon>
        <taxon>Diptera</taxon>
        <taxon>Nematocera</taxon>
        <taxon>Culicoidea</taxon>
        <taxon>Culicidae</taxon>
        <taxon>Culicinae</taxon>
        <taxon>Aedini</taxon>
        <taxon>Aedes</taxon>
        <taxon>Stegomyia</taxon>
    </lineage>
</organism>
<dbReference type="PROSITE" id="PS50290">
    <property type="entry name" value="PI3_4_KINASE_3"/>
    <property type="match status" value="1"/>
</dbReference>
<dbReference type="CDD" id="cd05167">
    <property type="entry name" value="PI4Kc_III_alpha"/>
    <property type="match status" value="1"/>
</dbReference>
<dbReference type="InterPro" id="IPR018936">
    <property type="entry name" value="PI3/4_kinase_CS"/>
</dbReference>
<evidence type="ECO:0000256" key="4">
    <source>
        <dbReference type="ARBA" id="ARBA00022777"/>
    </source>
</evidence>
<evidence type="ECO:0000256" key="1">
    <source>
        <dbReference type="ARBA" id="ARBA00006209"/>
    </source>
</evidence>
<dbReference type="InterPro" id="IPR016024">
    <property type="entry name" value="ARM-type_fold"/>
</dbReference>
<evidence type="ECO:0000259" key="6">
    <source>
        <dbReference type="PROSITE" id="PS51545"/>
    </source>
</evidence>
<dbReference type="EnsemblMetazoa" id="AALFPA23_002765.R2766">
    <property type="protein sequence ID" value="AALFPA23_002765.P2766"/>
    <property type="gene ID" value="AALFPA23_002765"/>
</dbReference>
<dbReference type="EC" id="2.7.1.67" evidence="2"/>
<evidence type="ECO:0000313" key="8">
    <source>
        <dbReference type="Proteomes" id="UP000069940"/>
    </source>
</evidence>
<dbReference type="InterPro" id="IPR036940">
    <property type="entry name" value="PI3/4_kinase_cat_sf"/>
</dbReference>
<evidence type="ECO:0000313" key="7">
    <source>
        <dbReference type="EnsemblMetazoa" id="AALFPA23_002765.P2766"/>
    </source>
</evidence>
<reference evidence="8" key="1">
    <citation type="journal article" date="2015" name="Proc. Natl. Acad. Sci. U.S.A.">
        <title>Genome sequence of the Asian Tiger mosquito, Aedes albopictus, reveals insights into its biology, genetics, and evolution.</title>
        <authorList>
            <person name="Chen X.G."/>
            <person name="Jiang X."/>
            <person name="Gu J."/>
            <person name="Xu M."/>
            <person name="Wu Y."/>
            <person name="Deng Y."/>
            <person name="Zhang C."/>
            <person name="Bonizzoni M."/>
            <person name="Dermauw W."/>
            <person name="Vontas J."/>
            <person name="Armbruster P."/>
            <person name="Huang X."/>
            <person name="Yang Y."/>
            <person name="Zhang H."/>
            <person name="He W."/>
            <person name="Peng H."/>
            <person name="Liu Y."/>
            <person name="Wu K."/>
            <person name="Chen J."/>
            <person name="Lirakis M."/>
            <person name="Topalis P."/>
            <person name="Van Leeuwen T."/>
            <person name="Hall A.B."/>
            <person name="Jiang X."/>
            <person name="Thorpe C."/>
            <person name="Mueller R.L."/>
            <person name="Sun C."/>
            <person name="Waterhouse R.M."/>
            <person name="Yan G."/>
            <person name="Tu Z.J."/>
            <person name="Fang X."/>
            <person name="James A.A."/>
        </authorList>
    </citation>
    <scope>NUCLEOTIDE SEQUENCE [LARGE SCALE GENOMIC DNA]</scope>
    <source>
        <strain evidence="8">Foshan</strain>
    </source>
</reference>
<dbReference type="PROSITE" id="PS51545">
    <property type="entry name" value="PIK_HELICAL"/>
    <property type="match status" value="1"/>
</dbReference>
<evidence type="ECO:0000256" key="2">
    <source>
        <dbReference type="ARBA" id="ARBA00012169"/>
    </source>
</evidence>
<dbReference type="Pfam" id="PF00454">
    <property type="entry name" value="PI3_PI4_kinase"/>
    <property type="match status" value="1"/>
</dbReference>
<dbReference type="InterPro" id="IPR001263">
    <property type="entry name" value="PI3K_accessory_dom"/>
</dbReference>
<dbReference type="PANTHER" id="PTHR10048:SF15">
    <property type="entry name" value="PHOSPHATIDYLINOSITOL 4-KINASE ALPHA"/>
    <property type="match status" value="1"/>
</dbReference>
<dbReference type="PROSITE" id="PS00915">
    <property type="entry name" value="PI3_4_KINASE_1"/>
    <property type="match status" value="1"/>
</dbReference>
<feature type="domain" description="PIK helical" evidence="6">
    <location>
        <begin position="1509"/>
        <end position="1684"/>
    </location>
</feature>
<reference evidence="7" key="2">
    <citation type="submission" date="2025-05" db="UniProtKB">
        <authorList>
            <consortium name="EnsemblMetazoa"/>
        </authorList>
    </citation>
    <scope>IDENTIFICATION</scope>
    <source>
        <strain evidence="7">Foshan</strain>
    </source>
</reference>
<dbReference type="GeneID" id="109405134"/>
<dbReference type="InterPro" id="IPR045495">
    <property type="entry name" value="PI4K_N"/>
</dbReference>
<keyword evidence="3" id="KW-0808">Transferase</keyword>
<dbReference type="RefSeq" id="XP_029724206.2">
    <property type="nucleotide sequence ID" value="XM_029868346.2"/>
</dbReference>
<dbReference type="Pfam" id="PF00613">
    <property type="entry name" value="PI3Ka"/>
    <property type="match status" value="1"/>
</dbReference>